<keyword evidence="2" id="KW-1185">Reference proteome</keyword>
<evidence type="ECO:0000313" key="1">
    <source>
        <dbReference type="EMBL" id="GMR43739.1"/>
    </source>
</evidence>
<comment type="caution">
    <text evidence="1">The sequence shown here is derived from an EMBL/GenBank/DDBJ whole genome shotgun (WGS) entry which is preliminary data.</text>
</comment>
<sequence>MASAETPLSIVVEWMNKAFDFSDNDNSLNDIFLSLLDVLSAILKDSGTSAIQRALASLDSKRSICLRLEEDKDDSIRSLMYGLLECIHLTILYLTGHRESADISLEIIKEWRKKAFEIKAQSVDSLISLFLNLLNAMSLILKSAQHNSSGEGPNGHTQ</sequence>
<accession>A0AAN4ZQW3</accession>
<reference evidence="2" key="1">
    <citation type="submission" date="2022-10" db="EMBL/GenBank/DDBJ databases">
        <title>Genome assembly of Pristionchus species.</title>
        <authorList>
            <person name="Yoshida K."/>
            <person name="Sommer R.J."/>
        </authorList>
    </citation>
    <scope>NUCLEOTIDE SEQUENCE [LARGE SCALE GENOMIC DNA]</scope>
    <source>
        <strain evidence="2">RS5460</strain>
    </source>
</reference>
<organism evidence="1 2">
    <name type="scientific">Pristionchus mayeri</name>
    <dbReference type="NCBI Taxonomy" id="1317129"/>
    <lineage>
        <taxon>Eukaryota</taxon>
        <taxon>Metazoa</taxon>
        <taxon>Ecdysozoa</taxon>
        <taxon>Nematoda</taxon>
        <taxon>Chromadorea</taxon>
        <taxon>Rhabditida</taxon>
        <taxon>Rhabditina</taxon>
        <taxon>Diplogasteromorpha</taxon>
        <taxon>Diplogasteroidea</taxon>
        <taxon>Neodiplogasteridae</taxon>
        <taxon>Pristionchus</taxon>
    </lineage>
</organism>
<gene>
    <name evidence="1" type="ORF">PMAYCL1PPCAC_13934</name>
</gene>
<dbReference type="EMBL" id="BTRK01000003">
    <property type="protein sequence ID" value="GMR43739.1"/>
    <property type="molecule type" value="Genomic_DNA"/>
</dbReference>
<protein>
    <submittedName>
        <fullName evidence="1">Uncharacterized protein</fullName>
    </submittedName>
</protein>
<proteinExistence type="predicted"/>
<dbReference type="Proteomes" id="UP001328107">
    <property type="component" value="Unassembled WGS sequence"/>
</dbReference>
<dbReference type="AlphaFoldDB" id="A0AAN4ZQW3"/>
<name>A0AAN4ZQW3_9BILA</name>
<evidence type="ECO:0000313" key="2">
    <source>
        <dbReference type="Proteomes" id="UP001328107"/>
    </source>
</evidence>